<dbReference type="Pfam" id="PF04055">
    <property type="entry name" value="Radical_SAM"/>
    <property type="match status" value="1"/>
</dbReference>
<dbReference type="InParanoid" id="D2VS80"/>
<dbReference type="InterPro" id="IPR013785">
    <property type="entry name" value="Aldolase_TIM"/>
</dbReference>
<evidence type="ECO:0000256" key="5">
    <source>
        <dbReference type="ARBA" id="ARBA00022552"/>
    </source>
</evidence>
<keyword evidence="5" id="KW-0698">rRNA processing</keyword>
<dbReference type="PANTHER" id="PTHR30544:SF5">
    <property type="entry name" value="RADICAL SAM CORE DOMAIN-CONTAINING PROTEIN"/>
    <property type="match status" value="1"/>
</dbReference>
<evidence type="ECO:0000313" key="15">
    <source>
        <dbReference type="Proteomes" id="UP000006671"/>
    </source>
</evidence>
<keyword evidence="11" id="KW-0411">Iron-sulfur</keyword>
<sequence>MQKLILGNLCARQIVINGNFQHRFYSTQIVRKSLMGLNKTEMKEILEKTHPHVASSFRLNEIYKFIYKFGARKFDDITVLTKSDRQSLSELYSIDILGNIEEEIKSKKDKHTRKFLFAFQNPKYVPPVADNSVDSTIVSTTSSASSSCGNQQNISDADVAISPMKKPTLKEQKQFNKVEAVYIYHPPKASDSFGRGTVCLSSQVGCSLNCKFCRTGTAPIERNLLASEIVSQLVSVKHRLMDFPIYMTEEERKRASIEKSFVNNIVFMGEGEPLYNYKNVKKAIEILSDGCGISKRKIIVSTSGVCNLIPDVVNDLGVNLAISLHATTNELRDNIVPINKIFPLEVLFETLREQCFKNNNRHITFEYVMLNHVNDFIDDAKRLVKLVKDIPCSVNLIAFNEWEGSGFECSSDERIEEFSKYLYKNGISAPVRHSKGQDILGACGQLKNRNENKAGALQQTEQNVATTVEMIRRNSKQPSSKK</sequence>
<keyword evidence="6" id="KW-0489">Methyltransferase</keyword>
<evidence type="ECO:0000256" key="4">
    <source>
        <dbReference type="ARBA" id="ARBA00022490"/>
    </source>
</evidence>
<evidence type="ECO:0000259" key="13">
    <source>
        <dbReference type="PROSITE" id="PS51918"/>
    </source>
</evidence>
<comment type="subcellular location">
    <subcellularLocation>
        <location evidence="2">Cytoplasm</location>
    </subcellularLocation>
</comment>
<keyword evidence="9" id="KW-0479">Metal-binding</keyword>
<protein>
    <submittedName>
        <fullName evidence="14">Predicted protein</fullName>
    </submittedName>
</protein>
<dbReference type="OrthoDB" id="538249at2759"/>
<evidence type="ECO:0000256" key="2">
    <source>
        <dbReference type="ARBA" id="ARBA00004496"/>
    </source>
</evidence>
<dbReference type="NCBIfam" id="TIGR00048">
    <property type="entry name" value="rRNA_mod_RlmN"/>
    <property type="match status" value="1"/>
</dbReference>
<dbReference type="AlphaFoldDB" id="D2VS80"/>
<dbReference type="VEuPathDB" id="AmoebaDB:NAEGRDRAFT_71844"/>
<dbReference type="GO" id="GO:0008173">
    <property type="term" value="F:RNA methyltransferase activity"/>
    <property type="evidence" value="ECO:0007669"/>
    <property type="project" value="InterPro"/>
</dbReference>
<evidence type="ECO:0000256" key="10">
    <source>
        <dbReference type="ARBA" id="ARBA00023004"/>
    </source>
</evidence>
<dbReference type="PANTHER" id="PTHR30544">
    <property type="entry name" value="23S RRNA METHYLTRANSFERASE"/>
    <property type="match status" value="1"/>
</dbReference>
<dbReference type="GO" id="GO:0030488">
    <property type="term" value="P:tRNA methylation"/>
    <property type="evidence" value="ECO:0007669"/>
    <property type="project" value="InterPro"/>
</dbReference>
<dbReference type="PROSITE" id="PS51918">
    <property type="entry name" value="RADICAL_SAM"/>
    <property type="match status" value="1"/>
</dbReference>
<keyword evidence="3" id="KW-0004">4Fe-4S</keyword>
<evidence type="ECO:0000256" key="3">
    <source>
        <dbReference type="ARBA" id="ARBA00022485"/>
    </source>
</evidence>
<dbReference type="InterPro" id="IPR007197">
    <property type="entry name" value="rSAM"/>
</dbReference>
<dbReference type="InterPro" id="IPR004383">
    <property type="entry name" value="rRNA_lsu_MTrfase_RlmN/Cfr"/>
</dbReference>
<evidence type="ECO:0000256" key="1">
    <source>
        <dbReference type="ARBA" id="ARBA00001966"/>
    </source>
</evidence>
<dbReference type="SUPFAM" id="SSF102114">
    <property type="entry name" value="Radical SAM enzymes"/>
    <property type="match status" value="1"/>
</dbReference>
<evidence type="ECO:0000256" key="12">
    <source>
        <dbReference type="ARBA" id="ARBA00023128"/>
    </source>
</evidence>
<keyword evidence="10" id="KW-0408">Iron</keyword>
<dbReference type="Gene3D" id="3.20.20.70">
    <property type="entry name" value="Aldolase class I"/>
    <property type="match status" value="1"/>
</dbReference>
<dbReference type="Gene3D" id="1.10.150.530">
    <property type="match status" value="1"/>
</dbReference>
<organism evidence="15">
    <name type="scientific">Naegleria gruberi</name>
    <name type="common">Amoeba</name>
    <dbReference type="NCBI Taxonomy" id="5762"/>
    <lineage>
        <taxon>Eukaryota</taxon>
        <taxon>Discoba</taxon>
        <taxon>Heterolobosea</taxon>
        <taxon>Tetramitia</taxon>
        <taxon>Eutetramitia</taxon>
        <taxon>Vahlkampfiidae</taxon>
        <taxon>Naegleria</taxon>
    </lineage>
</organism>
<dbReference type="InterPro" id="IPR040072">
    <property type="entry name" value="Methyltransferase_A"/>
</dbReference>
<keyword evidence="4" id="KW-0963">Cytoplasm</keyword>
<comment type="cofactor">
    <cofactor evidence="1">
        <name>[4Fe-4S] cluster</name>
        <dbReference type="ChEBI" id="CHEBI:49883"/>
    </cofactor>
</comment>
<dbReference type="SFLD" id="SFLDS00029">
    <property type="entry name" value="Radical_SAM"/>
    <property type="match status" value="1"/>
</dbReference>
<evidence type="ECO:0000313" key="14">
    <source>
        <dbReference type="EMBL" id="EFC40379.1"/>
    </source>
</evidence>
<dbReference type="InterPro" id="IPR058240">
    <property type="entry name" value="rSAM_sf"/>
</dbReference>
<dbReference type="STRING" id="5762.D2VS80"/>
<name>D2VS80_NAEGR</name>
<dbReference type="EMBL" id="GG738893">
    <property type="protein sequence ID" value="EFC40379.1"/>
    <property type="molecule type" value="Genomic_DNA"/>
</dbReference>
<dbReference type="CDD" id="cd01335">
    <property type="entry name" value="Radical_SAM"/>
    <property type="match status" value="1"/>
</dbReference>
<keyword evidence="12" id="KW-0496">Mitochondrion</keyword>
<dbReference type="KEGG" id="ngr:NAEGRDRAFT_71844"/>
<dbReference type="OMA" id="RHITFEY"/>
<gene>
    <name evidence="14" type="ORF">NAEGRDRAFT_71844</name>
</gene>
<reference evidence="14 15" key="1">
    <citation type="journal article" date="2010" name="Cell">
        <title>The genome of Naegleria gruberi illuminates early eukaryotic versatility.</title>
        <authorList>
            <person name="Fritz-Laylin L.K."/>
            <person name="Prochnik S.E."/>
            <person name="Ginger M.L."/>
            <person name="Dacks J.B."/>
            <person name="Carpenter M.L."/>
            <person name="Field M.C."/>
            <person name="Kuo A."/>
            <person name="Paredez A."/>
            <person name="Chapman J."/>
            <person name="Pham J."/>
            <person name="Shu S."/>
            <person name="Neupane R."/>
            <person name="Cipriano M."/>
            <person name="Mancuso J."/>
            <person name="Tu H."/>
            <person name="Salamov A."/>
            <person name="Lindquist E."/>
            <person name="Shapiro H."/>
            <person name="Lucas S."/>
            <person name="Grigoriev I.V."/>
            <person name="Cande W.Z."/>
            <person name="Fulton C."/>
            <person name="Rokhsar D.S."/>
            <person name="Dawson S.C."/>
        </authorList>
    </citation>
    <scope>NUCLEOTIDE SEQUENCE [LARGE SCALE GENOMIC DNA]</scope>
    <source>
        <strain evidence="14 15">NEG-M</strain>
    </source>
</reference>
<evidence type="ECO:0000256" key="6">
    <source>
        <dbReference type="ARBA" id="ARBA00022603"/>
    </source>
</evidence>
<keyword evidence="8" id="KW-0949">S-adenosyl-L-methionine</keyword>
<dbReference type="SFLD" id="SFLDG01062">
    <property type="entry name" value="methyltransferase_(Class_A)"/>
    <property type="match status" value="1"/>
</dbReference>
<evidence type="ECO:0000256" key="7">
    <source>
        <dbReference type="ARBA" id="ARBA00022679"/>
    </source>
</evidence>
<keyword evidence="15" id="KW-1185">Reference proteome</keyword>
<evidence type="ECO:0000256" key="9">
    <source>
        <dbReference type="ARBA" id="ARBA00022723"/>
    </source>
</evidence>
<dbReference type="eggNOG" id="ENOG502QV91">
    <property type="taxonomic scope" value="Eukaryota"/>
</dbReference>
<dbReference type="GeneID" id="8854810"/>
<keyword evidence="7" id="KW-0808">Transferase</keyword>
<dbReference type="RefSeq" id="XP_002673123.1">
    <property type="nucleotide sequence ID" value="XM_002673077.1"/>
</dbReference>
<dbReference type="GO" id="GO:0070475">
    <property type="term" value="P:rRNA base methylation"/>
    <property type="evidence" value="ECO:0007669"/>
    <property type="project" value="InterPro"/>
</dbReference>
<proteinExistence type="predicted"/>
<dbReference type="InterPro" id="IPR027492">
    <property type="entry name" value="RNA_MTrfase_RlmN"/>
</dbReference>
<evidence type="ECO:0000256" key="8">
    <source>
        <dbReference type="ARBA" id="ARBA00022691"/>
    </source>
</evidence>
<feature type="domain" description="Radical SAM core" evidence="13">
    <location>
        <begin position="192"/>
        <end position="438"/>
    </location>
</feature>
<accession>D2VS80</accession>
<dbReference type="SFLD" id="SFLDF00275">
    <property type="entry name" value="adenosine_C2_methyltransferase"/>
    <property type="match status" value="1"/>
</dbReference>
<dbReference type="Proteomes" id="UP000006671">
    <property type="component" value="Unassembled WGS sequence"/>
</dbReference>
<dbReference type="GO" id="GO:0005737">
    <property type="term" value="C:cytoplasm"/>
    <property type="evidence" value="ECO:0007669"/>
    <property type="project" value="UniProtKB-SubCell"/>
</dbReference>
<dbReference type="GO" id="GO:0051539">
    <property type="term" value="F:4 iron, 4 sulfur cluster binding"/>
    <property type="evidence" value="ECO:0007669"/>
    <property type="project" value="UniProtKB-KW"/>
</dbReference>
<evidence type="ECO:0000256" key="11">
    <source>
        <dbReference type="ARBA" id="ARBA00023014"/>
    </source>
</evidence>
<dbReference type="GO" id="GO:0046872">
    <property type="term" value="F:metal ion binding"/>
    <property type="evidence" value="ECO:0007669"/>
    <property type="project" value="UniProtKB-KW"/>
</dbReference>